<feature type="region of interest" description="Disordered" evidence="1">
    <location>
        <begin position="70"/>
        <end position="95"/>
    </location>
</feature>
<dbReference type="AlphaFoldDB" id="B4FV23"/>
<evidence type="ECO:0000256" key="1">
    <source>
        <dbReference type="SAM" id="MobiDB-lite"/>
    </source>
</evidence>
<evidence type="ECO:0000313" key="2">
    <source>
        <dbReference type="EMBL" id="ACF85966.1"/>
    </source>
</evidence>
<proteinExistence type="evidence at transcript level"/>
<protein>
    <submittedName>
        <fullName evidence="2">Uncharacterized protein</fullName>
    </submittedName>
</protein>
<reference evidence="2" key="1">
    <citation type="journal article" date="2009" name="PLoS Genet.">
        <title>Sequencing, mapping, and analysis of 27,455 maize full-length cDNAs.</title>
        <authorList>
            <person name="Soderlund C."/>
            <person name="Descour A."/>
            <person name="Kudrna D."/>
            <person name="Bomhoff M."/>
            <person name="Boyd L."/>
            <person name="Currie J."/>
            <person name="Angelova A."/>
            <person name="Collura K."/>
            <person name="Wissotski M."/>
            <person name="Ashley E."/>
            <person name="Morrow D."/>
            <person name="Fernandes J."/>
            <person name="Walbot V."/>
            <person name="Yu Y."/>
        </authorList>
    </citation>
    <scope>NUCLEOTIDE SEQUENCE</scope>
    <source>
        <strain evidence="2">B73</strain>
    </source>
</reference>
<accession>B4FV23</accession>
<dbReference type="EMBL" id="BT040961">
    <property type="protein sequence ID" value="ACF85966.1"/>
    <property type="molecule type" value="mRNA"/>
</dbReference>
<sequence length="114" mass="12947">MQAQKTRYHWMKVISQAMFGSEGRRPESKNKVTQYGLDMTEQQYLEHSIPWIAANDAAWRALCHYWASPPPIPTSPSTEHQTPPATLPTHEQEDGLDFVETLFNSGGIDHHSSL</sequence>
<name>B4FV23_MAIZE</name>
<organism evidence="2">
    <name type="scientific">Zea mays</name>
    <name type="common">Maize</name>
    <dbReference type="NCBI Taxonomy" id="4577"/>
    <lineage>
        <taxon>Eukaryota</taxon>
        <taxon>Viridiplantae</taxon>
        <taxon>Streptophyta</taxon>
        <taxon>Embryophyta</taxon>
        <taxon>Tracheophyta</taxon>
        <taxon>Spermatophyta</taxon>
        <taxon>Magnoliopsida</taxon>
        <taxon>Liliopsida</taxon>
        <taxon>Poales</taxon>
        <taxon>Poaceae</taxon>
        <taxon>PACMAD clade</taxon>
        <taxon>Panicoideae</taxon>
        <taxon>Andropogonodae</taxon>
        <taxon>Andropogoneae</taxon>
        <taxon>Tripsacinae</taxon>
        <taxon>Zea</taxon>
    </lineage>
</organism>